<comment type="caution">
    <text evidence="12">The sequence shown here is derived from an EMBL/GenBank/DDBJ whole genome shotgun (WGS) entry which is preliminary data.</text>
</comment>
<dbReference type="CDD" id="cd00112">
    <property type="entry name" value="LDLa"/>
    <property type="match status" value="1"/>
</dbReference>
<dbReference type="InterPro" id="IPR002172">
    <property type="entry name" value="LDrepeatLR_classA_rpt"/>
</dbReference>
<dbReference type="InterPro" id="IPR013320">
    <property type="entry name" value="ConA-like_dom_sf"/>
</dbReference>
<dbReference type="InterPro" id="IPR006202">
    <property type="entry name" value="Neur_chan_lig-bd"/>
</dbReference>
<dbReference type="GO" id="GO:0016020">
    <property type="term" value="C:membrane"/>
    <property type="evidence" value="ECO:0007669"/>
    <property type="project" value="InterPro"/>
</dbReference>
<evidence type="ECO:0000313" key="13">
    <source>
        <dbReference type="Proteomes" id="UP001381693"/>
    </source>
</evidence>
<dbReference type="PROSITE" id="PS51828">
    <property type="entry name" value="PTX_2"/>
    <property type="match status" value="1"/>
</dbReference>
<evidence type="ECO:0000259" key="10">
    <source>
        <dbReference type="PROSITE" id="PS50041"/>
    </source>
</evidence>
<dbReference type="EMBL" id="JAXCGZ010000886">
    <property type="protein sequence ID" value="KAK7085491.1"/>
    <property type="molecule type" value="Genomic_DNA"/>
</dbReference>
<sequence length="473" mass="52741">MVTGQEQDTVGGGFQPEQSFSGEFTELNIWNYLLNNETIYKLANCESYIEGDLLAWSKLSWQVYGEASWVGRSRDLLCTPSKRRVTFFPDRFSLPEAIHLCQTVGGNLTLPSSLAENTWLYEGTVSKAPYCSGGAGPAYMWLGAHDNHQEGQWVFLGSGIPIPWDGLWQGGRANGGPGKNCLVMLYGDFPSRWSDVSCLETNSLCASCEFSKRSTLNLRGPGVCDTSPFNRQYIIQGESGGKPALSGFFHSEIIYDDKAGAWIMRSLKIGGATARWAPITFGEYPFGTRQWTLGYDVCGLRKNDVVNMTLSVCTEGQFTCADGTCIDLAVRCDQREDCPDSSDEIGCSLVDIPSEYLTTMPPPPTKKNRPMPVKFYIDIVSFSFISIQEQTMGINFRLRLRWKDSRLLFRNLKLDRSLNVMSKESMHAVWRPEVLFRNAHGNMFTNMNEGAKIECIREGPSRPGGPDLPEEGL</sequence>
<dbReference type="InterPro" id="IPR036055">
    <property type="entry name" value="LDL_receptor-like_sf"/>
</dbReference>
<feature type="disulfide bond" evidence="8">
    <location>
        <begin position="332"/>
        <end position="347"/>
    </location>
</feature>
<dbReference type="InterPro" id="IPR023415">
    <property type="entry name" value="LDLR_class-A_CS"/>
</dbReference>
<keyword evidence="3" id="KW-0732">Signal</keyword>
<keyword evidence="4" id="KW-0677">Repeat</keyword>
<dbReference type="Gene3D" id="2.70.170.10">
    <property type="entry name" value="Neurotransmitter-gated ion-channel ligand-binding domain"/>
    <property type="match status" value="1"/>
</dbReference>
<feature type="disulfide bond" evidence="8">
    <location>
        <begin position="320"/>
        <end position="338"/>
    </location>
</feature>
<feature type="disulfide bond" evidence="8">
    <location>
        <begin position="313"/>
        <end position="325"/>
    </location>
</feature>
<feature type="domain" description="Pentraxin (PTX)" evidence="11">
    <location>
        <begin position="1"/>
        <end position="78"/>
    </location>
</feature>
<keyword evidence="6 8" id="KW-1015">Disulfide bond</keyword>
<reference evidence="12 13" key="1">
    <citation type="submission" date="2023-11" db="EMBL/GenBank/DDBJ databases">
        <title>Halocaridina rubra genome assembly.</title>
        <authorList>
            <person name="Smith C."/>
        </authorList>
    </citation>
    <scope>NUCLEOTIDE SEQUENCE [LARGE SCALE GENOMIC DNA]</scope>
    <source>
        <strain evidence="12">EP-1</strain>
        <tissue evidence="12">Whole</tissue>
    </source>
</reference>
<dbReference type="InterPro" id="IPR001304">
    <property type="entry name" value="C-type_lectin-like"/>
</dbReference>
<dbReference type="GO" id="GO:0005230">
    <property type="term" value="F:extracellular ligand-gated monoatomic ion channel activity"/>
    <property type="evidence" value="ECO:0007669"/>
    <property type="project" value="InterPro"/>
</dbReference>
<dbReference type="CDD" id="cd00037">
    <property type="entry name" value="CLECT"/>
    <property type="match status" value="1"/>
</dbReference>
<dbReference type="Pfam" id="PF00354">
    <property type="entry name" value="Pentaxin"/>
    <property type="match status" value="1"/>
</dbReference>
<dbReference type="InterPro" id="IPR001759">
    <property type="entry name" value="PTX_dom"/>
</dbReference>
<keyword evidence="5" id="KW-0106">Calcium</keyword>
<dbReference type="FunFam" id="4.10.400.10:FF:000034">
    <property type="entry name" value="Low-density lipoprotein receptor-related protein 2"/>
    <property type="match status" value="1"/>
</dbReference>
<dbReference type="Pfam" id="PF00057">
    <property type="entry name" value="Ldl_recept_a"/>
    <property type="match status" value="1"/>
</dbReference>
<feature type="domain" description="C-type lectin" evidence="10">
    <location>
        <begin position="87"/>
        <end position="198"/>
    </location>
</feature>
<dbReference type="SUPFAM" id="SSF63712">
    <property type="entry name" value="Nicotinic receptor ligand binding domain-like"/>
    <property type="match status" value="1"/>
</dbReference>
<dbReference type="PANTHER" id="PTHR19277">
    <property type="entry name" value="PENTRAXIN"/>
    <property type="match status" value="1"/>
</dbReference>
<evidence type="ECO:0000256" key="9">
    <source>
        <dbReference type="PROSITE-ProRule" id="PRU01172"/>
    </source>
</evidence>
<name>A0AAN9A925_HALRR</name>
<dbReference type="PANTHER" id="PTHR19277:SF161">
    <property type="entry name" value="LAMININ G DOMAIN-CONTAINING PROTEIN"/>
    <property type="match status" value="1"/>
</dbReference>
<dbReference type="PRINTS" id="PR00895">
    <property type="entry name" value="PENTAXIN"/>
</dbReference>
<evidence type="ECO:0000256" key="1">
    <source>
        <dbReference type="ARBA" id="ARBA00001913"/>
    </source>
</evidence>
<dbReference type="SMART" id="SM00192">
    <property type="entry name" value="LDLa"/>
    <property type="match status" value="1"/>
</dbReference>
<dbReference type="PROSITE" id="PS01209">
    <property type="entry name" value="LDLRA_1"/>
    <property type="match status" value="1"/>
</dbReference>
<evidence type="ECO:0000259" key="11">
    <source>
        <dbReference type="PROSITE" id="PS51828"/>
    </source>
</evidence>
<dbReference type="InterPro" id="IPR016187">
    <property type="entry name" value="CTDL_fold"/>
</dbReference>
<dbReference type="GO" id="GO:0046872">
    <property type="term" value="F:metal ion binding"/>
    <property type="evidence" value="ECO:0007669"/>
    <property type="project" value="UniProtKB-KW"/>
</dbReference>
<dbReference type="InterPro" id="IPR016186">
    <property type="entry name" value="C-type_lectin-like/link_sf"/>
</dbReference>
<evidence type="ECO:0000313" key="12">
    <source>
        <dbReference type="EMBL" id="KAK7085491.1"/>
    </source>
</evidence>
<dbReference type="Gene3D" id="2.60.120.200">
    <property type="match status" value="1"/>
</dbReference>
<evidence type="ECO:0000256" key="3">
    <source>
        <dbReference type="ARBA" id="ARBA00022729"/>
    </source>
</evidence>
<gene>
    <name evidence="12" type="ORF">SK128_028222</name>
</gene>
<dbReference type="Gene3D" id="4.10.400.10">
    <property type="entry name" value="Low-density Lipoprotein Receptor"/>
    <property type="match status" value="1"/>
</dbReference>
<keyword evidence="13" id="KW-1185">Reference proteome</keyword>
<accession>A0AAN9A925</accession>
<evidence type="ECO:0000256" key="5">
    <source>
        <dbReference type="ARBA" id="ARBA00022837"/>
    </source>
</evidence>
<dbReference type="Gene3D" id="3.10.100.10">
    <property type="entry name" value="Mannose-Binding Protein A, subunit A"/>
    <property type="match status" value="1"/>
</dbReference>
<evidence type="ECO:0000256" key="4">
    <source>
        <dbReference type="ARBA" id="ARBA00022737"/>
    </source>
</evidence>
<dbReference type="InterPro" id="IPR051360">
    <property type="entry name" value="Neuronal_Pentraxin_Related"/>
</dbReference>
<dbReference type="Pfam" id="PF02931">
    <property type="entry name" value="Neur_chan_LBD"/>
    <property type="match status" value="1"/>
</dbReference>
<comment type="caution">
    <text evidence="9">Lacks conserved residue(s) required for the propagation of feature annotation.</text>
</comment>
<evidence type="ECO:0000256" key="6">
    <source>
        <dbReference type="ARBA" id="ARBA00023157"/>
    </source>
</evidence>
<proteinExistence type="predicted"/>
<dbReference type="SUPFAM" id="SSF56436">
    <property type="entry name" value="C-type lectin-like"/>
    <property type="match status" value="1"/>
</dbReference>
<organism evidence="12 13">
    <name type="scientific">Halocaridina rubra</name>
    <name type="common">Hawaiian red shrimp</name>
    <dbReference type="NCBI Taxonomy" id="373956"/>
    <lineage>
        <taxon>Eukaryota</taxon>
        <taxon>Metazoa</taxon>
        <taxon>Ecdysozoa</taxon>
        <taxon>Arthropoda</taxon>
        <taxon>Crustacea</taxon>
        <taxon>Multicrustacea</taxon>
        <taxon>Malacostraca</taxon>
        <taxon>Eumalacostraca</taxon>
        <taxon>Eucarida</taxon>
        <taxon>Decapoda</taxon>
        <taxon>Pleocyemata</taxon>
        <taxon>Caridea</taxon>
        <taxon>Atyoidea</taxon>
        <taxon>Atyidae</taxon>
        <taxon>Halocaridina</taxon>
    </lineage>
</organism>
<dbReference type="PROSITE" id="PS50068">
    <property type="entry name" value="LDLRA_2"/>
    <property type="match status" value="1"/>
</dbReference>
<comment type="cofactor">
    <cofactor evidence="1">
        <name>Ca(2+)</name>
        <dbReference type="ChEBI" id="CHEBI:29108"/>
    </cofactor>
</comment>
<dbReference type="Proteomes" id="UP001381693">
    <property type="component" value="Unassembled WGS sequence"/>
</dbReference>
<protein>
    <submittedName>
        <fullName evidence="12">Uncharacterized protein</fullName>
    </submittedName>
</protein>
<dbReference type="InterPro" id="IPR036734">
    <property type="entry name" value="Neur_chan_lig-bd_sf"/>
</dbReference>
<dbReference type="SUPFAM" id="SSF49899">
    <property type="entry name" value="Concanavalin A-like lectins/glucanases"/>
    <property type="match status" value="1"/>
</dbReference>
<keyword evidence="2" id="KW-0479">Metal-binding</keyword>
<dbReference type="AlphaFoldDB" id="A0AAN9A925"/>
<evidence type="ECO:0000256" key="2">
    <source>
        <dbReference type="ARBA" id="ARBA00022723"/>
    </source>
</evidence>
<evidence type="ECO:0000256" key="8">
    <source>
        <dbReference type="PROSITE-ProRule" id="PRU00124"/>
    </source>
</evidence>
<keyword evidence="7" id="KW-0325">Glycoprotein</keyword>
<dbReference type="PROSITE" id="PS50041">
    <property type="entry name" value="C_TYPE_LECTIN_2"/>
    <property type="match status" value="1"/>
</dbReference>
<evidence type="ECO:0000256" key="7">
    <source>
        <dbReference type="ARBA" id="ARBA00023180"/>
    </source>
</evidence>
<dbReference type="SUPFAM" id="SSF57424">
    <property type="entry name" value="LDL receptor-like module"/>
    <property type="match status" value="1"/>
</dbReference>